<dbReference type="AlphaFoldDB" id="A0A0V1B8Y8"/>
<keyword evidence="3" id="KW-1185">Reference proteome</keyword>
<gene>
    <name evidence="2" type="ORF">T01_5951</name>
</gene>
<keyword evidence="1" id="KW-1133">Transmembrane helix</keyword>
<evidence type="ECO:0000256" key="1">
    <source>
        <dbReference type="SAM" id="Phobius"/>
    </source>
</evidence>
<sequence>MDLLLYYHRDPPLYAYAYSGAHMRKQYLHLLAVLVVTAETQALVSSVSFLQLLFQDGSSFFQLQQ</sequence>
<dbReference type="EMBL" id="JYDH01000082">
    <property type="protein sequence ID" value="KRY33405.1"/>
    <property type="molecule type" value="Genomic_DNA"/>
</dbReference>
<accession>A0A0V1B8Y8</accession>
<name>A0A0V1B8Y8_TRISP</name>
<feature type="transmembrane region" description="Helical" evidence="1">
    <location>
        <begin position="27"/>
        <end position="54"/>
    </location>
</feature>
<keyword evidence="1" id="KW-0472">Membrane</keyword>
<dbReference type="InParanoid" id="A0A0V1B8Y8"/>
<reference evidence="2 3" key="1">
    <citation type="submission" date="2015-01" db="EMBL/GenBank/DDBJ databases">
        <title>Evolution of Trichinella species and genotypes.</title>
        <authorList>
            <person name="Korhonen P.K."/>
            <person name="Edoardo P."/>
            <person name="Giuseppe L.R."/>
            <person name="Gasser R.B."/>
        </authorList>
    </citation>
    <scope>NUCLEOTIDE SEQUENCE [LARGE SCALE GENOMIC DNA]</scope>
    <source>
        <strain evidence="2">ISS3</strain>
    </source>
</reference>
<protein>
    <submittedName>
        <fullName evidence="2">Uncharacterized protein</fullName>
    </submittedName>
</protein>
<organism evidence="2 3">
    <name type="scientific">Trichinella spiralis</name>
    <name type="common">Trichina worm</name>
    <dbReference type="NCBI Taxonomy" id="6334"/>
    <lineage>
        <taxon>Eukaryota</taxon>
        <taxon>Metazoa</taxon>
        <taxon>Ecdysozoa</taxon>
        <taxon>Nematoda</taxon>
        <taxon>Enoplea</taxon>
        <taxon>Dorylaimia</taxon>
        <taxon>Trichinellida</taxon>
        <taxon>Trichinellidae</taxon>
        <taxon>Trichinella</taxon>
    </lineage>
</organism>
<keyword evidence="1" id="KW-0812">Transmembrane</keyword>
<evidence type="ECO:0000313" key="3">
    <source>
        <dbReference type="Proteomes" id="UP000054776"/>
    </source>
</evidence>
<comment type="caution">
    <text evidence="2">The sequence shown here is derived from an EMBL/GenBank/DDBJ whole genome shotgun (WGS) entry which is preliminary data.</text>
</comment>
<evidence type="ECO:0000313" key="2">
    <source>
        <dbReference type="EMBL" id="KRY33405.1"/>
    </source>
</evidence>
<dbReference type="Proteomes" id="UP000054776">
    <property type="component" value="Unassembled WGS sequence"/>
</dbReference>
<proteinExistence type="predicted"/>